<feature type="domain" description="Glucose-methanol-choline oxidoreductase C-terminal" evidence="2">
    <location>
        <begin position="2"/>
        <end position="119"/>
    </location>
</feature>
<comment type="caution">
    <text evidence="3">The sequence shown here is derived from an EMBL/GenBank/DDBJ whole genome shotgun (WGS) entry which is preliminary data.</text>
</comment>
<dbReference type="PANTHER" id="PTHR11552">
    <property type="entry name" value="GLUCOSE-METHANOL-CHOLINE GMC OXIDOREDUCTASE"/>
    <property type="match status" value="1"/>
</dbReference>
<dbReference type="InterPro" id="IPR012132">
    <property type="entry name" value="GMC_OxRdtase"/>
</dbReference>
<evidence type="ECO:0000256" key="1">
    <source>
        <dbReference type="ARBA" id="ARBA00010790"/>
    </source>
</evidence>
<gene>
    <name evidence="3" type="ORF">ACFQ1S_43700</name>
</gene>
<sequence>ANPEWRPSIDPAYYSDQSDMDTMVAGLRILMEIGSRPALARYLDAPFLPARLDVTDEELIQHIQEKTQTLYHPVGTCSIGTVVDPALKVHGVEGLRVVDASVMPMVPRGNTNAPTIMVAEKAADLVKAG</sequence>
<dbReference type="SUPFAM" id="SSF54373">
    <property type="entry name" value="FAD-linked reductases, C-terminal domain"/>
    <property type="match status" value="1"/>
</dbReference>
<comment type="similarity">
    <text evidence="1">Belongs to the GMC oxidoreductase family.</text>
</comment>
<accession>A0ABW3MP28</accession>
<keyword evidence="4" id="KW-1185">Reference proteome</keyword>
<evidence type="ECO:0000313" key="3">
    <source>
        <dbReference type="EMBL" id="MFD1051987.1"/>
    </source>
</evidence>
<feature type="non-terminal residue" evidence="3">
    <location>
        <position position="1"/>
    </location>
</feature>
<dbReference type="PANTHER" id="PTHR11552:SF147">
    <property type="entry name" value="CHOLINE DEHYDROGENASE, MITOCHONDRIAL"/>
    <property type="match status" value="1"/>
</dbReference>
<dbReference type="Gene3D" id="3.50.50.60">
    <property type="entry name" value="FAD/NAD(P)-binding domain"/>
    <property type="match status" value="1"/>
</dbReference>
<dbReference type="Proteomes" id="UP001597045">
    <property type="component" value="Unassembled WGS sequence"/>
</dbReference>
<proteinExistence type="inferred from homology"/>
<dbReference type="EMBL" id="JBHTIS010004041">
    <property type="protein sequence ID" value="MFD1051987.1"/>
    <property type="molecule type" value="Genomic_DNA"/>
</dbReference>
<dbReference type="InterPro" id="IPR007867">
    <property type="entry name" value="GMC_OxRtase_C"/>
</dbReference>
<name>A0ABW3MP28_9PSEU</name>
<dbReference type="InterPro" id="IPR036188">
    <property type="entry name" value="FAD/NAD-bd_sf"/>
</dbReference>
<evidence type="ECO:0000259" key="2">
    <source>
        <dbReference type="Pfam" id="PF05199"/>
    </source>
</evidence>
<organism evidence="3 4">
    <name type="scientific">Kibdelosporangium lantanae</name>
    <dbReference type="NCBI Taxonomy" id="1497396"/>
    <lineage>
        <taxon>Bacteria</taxon>
        <taxon>Bacillati</taxon>
        <taxon>Actinomycetota</taxon>
        <taxon>Actinomycetes</taxon>
        <taxon>Pseudonocardiales</taxon>
        <taxon>Pseudonocardiaceae</taxon>
        <taxon>Kibdelosporangium</taxon>
    </lineage>
</organism>
<protein>
    <submittedName>
        <fullName evidence="3">GMC oxidoreductase</fullName>
    </submittedName>
</protein>
<reference evidence="4" key="1">
    <citation type="journal article" date="2019" name="Int. J. Syst. Evol. Microbiol.">
        <title>The Global Catalogue of Microorganisms (GCM) 10K type strain sequencing project: providing services to taxonomists for standard genome sequencing and annotation.</title>
        <authorList>
            <consortium name="The Broad Institute Genomics Platform"/>
            <consortium name="The Broad Institute Genome Sequencing Center for Infectious Disease"/>
            <person name="Wu L."/>
            <person name="Ma J."/>
        </authorList>
    </citation>
    <scope>NUCLEOTIDE SEQUENCE [LARGE SCALE GENOMIC DNA]</scope>
    <source>
        <strain evidence="4">JCM 31486</strain>
    </source>
</reference>
<dbReference type="Pfam" id="PF05199">
    <property type="entry name" value="GMC_oxred_C"/>
    <property type="match status" value="1"/>
</dbReference>
<evidence type="ECO:0000313" key="4">
    <source>
        <dbReference type="Proteomes" id="UP001597045"/>
    </source>
</evidence>
<dbReference type="Gene3D" id="3.30.410.40">
    <property type="match status" value="1"/>
</dbReference>
<dbReference type="SUPFAM" id="SSF51905">
    <property type="entry name" value="FAD/NAD(P)-binding domain"/>
    <property type="match status" value="1"/>
</dbReference>